<dbReference type="PANTHER" id="PTHR34383">
    <property type="entry name" value="POLYPHOSPHATE:AMP PHOSPHOTRANSFERASE-RELATED"/>
    <property type="match status" value="1"/>
</dbReference>
<dbReference type="SUPFAM" id="SSF52540">
    <property type="entry name" value="P-loop containing nucleoside triphosphate hydrolases"/>
    <property type="match status" value="1"/>
</dbReference>
<dbReference type="InterPro" id="IPR022488">
    <property type="entry name" value="PPK2-related"/>
</dbReference>
<feature type="domain" description="Polyphosphate kinase-2-related" evidence="5">
    <location>
        <begin position="7"/>
        <end position="232"/>
    </location>
</feature>
<dbReference type="PANTHER" id="PTHR34383:SF1">
    <property type="entry name" value="ADP-POLYPHOSPHATE PHOSPHOTRANSFERASE"/>
    <property type="match status" value="1"/>
</dbReference>
<evidence type="ECO:0000256" key="4">
    <source>
        <dbReference type="RuleBase" id="RU369062"/>
    </source>
</evidence>
<name>A0ABS4UJT2_9ACTN</name>
<dbReference type="InterPro" id="IPR027417">
    <property type="entry name" value="P-loop_NTPase"/>
</dbReference>
<dbReference type="Gene3D" id="3.40.50.300">
    <property type="entry name" value="P-loop containing nucleotide triphosphate hydrolases"/>
    <property type="match status" value="1"/>
</dbReference>
<comment type="subunit">
    <text evidence="4">Homotetramer.</text>
</comment>
<keyword evidence="2 4" id="KW-0808">Transferase</keyword>
<sequence>MTRPEVISRAQYDKELAKLQLELVRLQEWVVHQGLRVMVIFEGRDTAGKGGTIKRITERLNARHYRVVALGPPTEQERGQWYFQRYITHLPAAGGIALFDRSWYNRAGVERVMGFCTDADCDEFFRTCPQLERSLVRSGMILIKYWLSLSDDEQERRFTDRINNPRKRWKLSPMDLEARARWVDYAEAKDEMFAYTDIKEAPWYVVNADDKRTARLNLISHLLTVVPYQDVPHPVIELPPRQVRSYQRSPLDSQTWIPNRYVVSK</sequence>
<reference evidence="6 7" key="1">
    <citation type="submission" date="2021-03" db="EMBL/GenBank/DDBJ databases">
        <title>Sequencing the genomes of 1000 actinobacteria strains.</title>
        <authorList>
            <person name="Klenk H.-P."/>
        </authorList>
    </citation>
    <scope>NUCLEOTIDE SEQUENCE [LARGE SCALE GENOMIC DNA]</scope>
    <source>
        <strain evidence="6 7">DSM 18824</strain>
    </source>
</reference>
<comment type="similarity">
    <text evidence="1 4">Belongs to the polyphosphate kinase 2 (PPK2) family. Class I subfamily.</text>
</comment>
<evidence type="ECO:0000313" key="7">
    <source>
        <dbReference type="Proteomes" id="UP000755585"/>
    </source>
</evidence>
<dbReference type="NCBIfam" id="TIGR03707">
    <property type="entry name" value="PPK2_P_aer"/>
    <property type="match status" value="1"/>
</dbReference>
<organism evidence="6 7">
    <name type="scientific">Kribbella aluminosa</name>
    <dbReference type="NCBI Taxonomy" id="416017"/>
    <lineage>
        <taxon>Bacteria</taxon>
        <taxon>Bacillati</taxon>
        <taxon>Actinomycetota</taxon>
        <taxon>Actinomycetes</taxon>
        <taxon>Propionibacteriales</taxon>
        <taxon>Kribbellaceae</taxon>
        <taxon>Kribbella</taxon>
    </lineage>
</organism>
<keyword evidence="3 4" id="KW-0418">Kinase</keyword>
<dbReference type="EMBL" id="JAGINT010000001">
    <property type="protein sequence ID" value="MBP2351789.1"/>
    <property type="molecule type" value="Genomic_DNA"/>
</dbReference>
<dbReference type="Proteomes" id="UP000755585">
    <property type="component" value="Unassembled WGS sequence"/>
</dbReference>
<keyword evidence="7" id="KW-1185">Reference proteome</keyword>
<evidence type="ECO:0000256" key="3">
    <source>
        <dbReference type="ARBA" id="ARBA00022777"/>
    </source>
</evidence>
<proteinExistence type="inferred from homology"/>
<dbReference type="PIRSF" id="PIRSF028756">
    <property type="entry name" value="PPK2_prd"/>
    <property type="match status" value="1"/>
</dbReference>
<comment type="caution">
    <text evidence="6">The sequence shown here is derived from an EMBL/GenBank/DDBJ whole genome shotgun (WGS) entry which is preliminary data.</text>
</comment>
<dbReference type="EC" id="2.7.4.-" evidence="4"/>
<evidence type="ECO:0000256" key="1">
    <source>
        <dbReference type="ARBA" id="ARBA00009924"/>
    </source>
</evidence>
<comment type="function">
    <text evidence="4">Uses inorganic polyphosphate (polyP) as a donor to convert GDP to GTP or ADP to ATP.</text>
</comment>
<dbReference type="Pfam" id="PF03976">
    <property type="entry name" value="PPK2"/>
    <property type="match status" value="1"/>
</dbReference>
<evidence type="ECO:0000259" key="5">
    <source>
        <dbReference type="Pfam" id="PF03976"/>
    </source>
</evidence>
<evidence type="ECO:0000313" key="6">
    <source>
        <dbReference type="EMBL" id="MBP2351789.1"/>
    </source>
</evidence>
<dbReference type="RefSeq" id="WP_209694647.1">
    <property type="nucleotide sequence ID" value="NZ_BAAAVU010000013.1"/>
</dbReference>
<gene>
    <name evidence="6" type="ORF">JOF29_002872</name>
</gene>
<protein>
    <recommendedName>
        <fullName evidence="4">ADP/GDP-polyphosphate phosphotransferase</fullName>
        <ecNumber evidence="4">2.7.4.-</ecNumber>
    </recommendedName>
    <alternativeName>
        <fullName evidence="4">Polyphosphate kinase PPK2</fullName>
    </alternativeName>
</protein>
<dbReference type="InterPro" id="IPR016898">
    <property type="entry name" value="Polyphosphate_phosphotransfera"/>
</dbReference>
<evidence type="ECO:0000256" key="2">
    <source>
        <dbReference type="ARBA" id="ARBA00022679"/>
    </source>
</evidence>
<dbReference type="InterPro" id="IPR022486">
    <property type="entry name" value="PPK2_PA0141"/>
</dbReference>
<dbReference type="GO" id="GO:0016301">
    <property type="term" value="F:kinase activity"/>
    <property type="evidence" value="ECO:0007669"/>
    <property type="project" value="UniProtKB-KW"/>
</dbReference>
<accession>A0ABS4UJT2</accession>